<dbReference type="Pfam" id="PF13086">
    <property type="entry name" value="AAA_11"/>
    <property type="match status" value="1"/>
</dbReference>
<evidence type="ECO:0000259" key="1">
    <source>
        <dbReference type="Pfam" id="PF13086"/>
    </source>
</evidence>
<dbReference type="AlphaFoldDB" id="A0A914YP57"/>
<accession>A0A914YP57</accession>
<dbReference type="GO" id="GO:0035194">
    <property type="term" value="P:regulatory ncRNA-mediated post-transcriptional gene silencing"/>
    <property type="evidence" value="ECO:0007669"/>
    <property type="project" value="TreeGrafter"/>
</dbReference>
<evidence type="ECO:0000313" key="3">
    <source>
        <dbReference type="WBParaSite" id="PSU_v2.g1914.t1"/>
    </source>
</evidence>
<dbReference type="GO" id="GO:0004386">
    <property type="term" value="F:helicase activity"/>
    <property type="evidence" value="ECO:0007669"/>
    <property type="project" value="InterPro"/>
</dbReference>
<evidence type="ECO:0000313" key="2">
    <source>
        <dbReference type="Proteomes" id="UP000887577"/>
    </source>
</evidence>
<reference evidence="3" key="1">
    <citation type="submission" date="2022-11" db="UniProtKB">
        <authorList>
            <consortium name="WormBaseParasite"/>
        </authorList>
    </citation>
    <scope>IDENTIFICATION</scope>
</reference>
<dbReference type="PANTHER" id="PTHR10887:SF322">
    <property type="entry name" value="HELICASE MOV-10"/>
    <property type="match status" value="1"/>
</dbReference>
<dbReference type="Proteomes" id="UP000887577">
    <property type="component" value="Unplaced"/>
</dbReference>
<keyword evidence="2" id="KW-1185">Reference proteome</keyword>
<dbReference type="Gene3D" id="3.40.50.300">
    <property type="entry name" value="P-loop containing nucleotide triphosphate hydrolases"/>
    <property type="match status" value="1"/>
</dbReference>
<sequence length="88" mass="9784">MIYSNYINRSLNCSQIDAVDGLLNQHPRNVFVLFGPPGTGKTYTLVAAIEAIKKAYELKKQVFRFLICAHSNMAADNFAIALMKSGIF</sequence>
<dbReference type="InterPro" id="IPR041677">
    <property type="entry name" value="DNA2/NAM7_AAA_11"/>
</dbReference>
<feature type="domain" description="DNA2/NAM7 helicase helicase" evidence="1">
    <location>
        <begin position="11"/>
        <end position="84"/>
    </location>
</feature>
<dbReference type="PANTHER" id="PTHR10887">
    <property type="entry name" value="DNA2/NAM7 HELICASE FAMILY"/>
    <property type="match status" value="1"/>
</dbReference>
<name>A0A914YP57_9BILA</name>
<dbReference type="GO" id="GO:0005829">
    <property type="term" value="C:cytosol"/>
    <property type="evidence" value="ECO:0007669"/>
    <property type="project" value="TreeGrafter"/>
</dbReference>
<dbReference type="WBParaSite" id="PSU_v2.g1914.t1">
    <property type="protein sequence ID" value="PSU_v2.g1914.t1"/>
    <property type="gene ID" value="PSU_v2.g1914"/>
</dbReference>
<dbReference type="SUPFAM" id="SSF52540">
    <property type="entry name" value="P-loop containing nucleoside triphosphate hydrolases"/>
    <property type="match status" value="1"/>
</dbReference>
<protein>
    <submittedName>
        <fullName evidence="3">DNA2/NAM7 helicase helicase domain-containing protein</fullName>
    </submittedName>
</protein>
<dbReference type="GO" id="GO:0043186">
    <property type="term" value="C:P granule"/>
    <property type="evidence" value="ECO:0007669"/>
    <property type="project" value="TreeGrafter"/>
</dbReference>
<organism evidence="2 3">
    <name type="scientific">Panagrolaimus superbus</name>
    <dbReference type="NCBI Taxonomy" id="310955"/>
    <lineage>
        <taxon>Eukaryota</taxon>
        <taxon>Metazoa</taxon>
        <taxon>Ecdysozoa</taxon>
        <taxon>Nematoda</taxon>
        <taxon>Chromadorea</taxon>
        <taxon>Rhabditida</taxon>
        <taxon>Tylenchina</taxon>
        <taxon>Panagrolaimomorpha</taxon>
        <taxon>Panagrolaimoidea</taxon>
        <taxon>Panagrolaimidae</taxon>
        <taxon>Panagrolaimus</taxon>
    </lineage>
</organism>
<proteinExistence type="predicted"/>
<dbReference type="InterPro" id="IPR045055">
    <property type="entry name" value="DNA2/NAM7-like"/>
</dbReference>
<dbReference type="InterPro" id="IPR027417">
    <property type="entry name" value="P-loop_NTPase"/>
</dbReference>